<reference evidence="3" key="2">
    <citation type="submission" date="2015-01" db="EMBL/GenBank/DDBJ databases">
        <title>Evolutionary Origins and Diversification of the Mycorrhizal Mutualists.</title>
        <authorList>
            <consortium name="DOE Joint Genome Institute"/>
            <consortium name="Mycorrhizal Genomics Consortium"/>
            <person name="Kohler A."/>
            <person name="Kuo A."/>
            <person name="Nagy L.G."/>
            <person name="Floudas D."/>
            <person name="Copeland A."/>
            <person name="Barry K.W."/>
            <person name="Cichocki N."/>
            <person name="Veneault-Fourrey C."/>
            <person name="LaButti K."/>
            <person name="Lindquist E.A."/>
            <person name="Lipzen A."/>
            <person name="Lundell T."/>
            <person name="Morin E."/>
            <person name="Murat C."/>
            <person name="Riley R."/>
            <person name="Ohm R."/>
            <person name="Sun H."/>
            <person name="Tunlid A."/>
            <person name="Henrissat B."/>
            <person name="Grigoriev I.V."/>
            <person name="Hibbett D.S."/>
            <person name="Martin F."/>
        </authorList>
    </citation>
    <scope>NUCLEOTIDE SEQUENCE [LARGE SCALE GENOMIC DNA]</scope>
    <source>
        <strain evidence="3">Foug A</strain>
    </source>
</reference>
<dbReference type="Proteomes" id="UP000053989">
    <property type="component" value="Unassembled WGS sequence"/>
</dbReference>
<keyword evidence="3" id="KW-1185">Reference proteome</keyword>
<name>A0A0C3CRT4_9AGAM</name>
<evidence type="ECO:0000256" key="1">
    <source>
        <dbReference type="SAM" id="MobiDB-lite"/>
    </source>
</evidence>
<accession>A0A0C3CRT4</accession>
<dbReference type="HOGENOM" id="CLU_512064_0_0_1"/>
<evidence type="ECO:0000313" key="2">
    <source>
        <dbReference type="EMBL" id="KIM51315.1"/>
    </source>
</evidence>
<proteinExistence type="predicted"/>
<evidence type="ECO:0000313" key="3">
    <source>
        <dbReference type="Proteomes" id="UP000053989"/>
    </source>
</evidence>
<dbReference type="InParanoid" id="A0A0C3CRT4"/>
<sequence length="532" mass="59796">MTTPMDSSTKEKVDLLRLYLESLPNSIPYVDAGSTSKYSFDFFLTDDDDLEDKGPVGAINRQLEIRLSHRNNGPILFTEQGPGLSKLTNLFEQWFGELSSDPEGLNALFTPGGPKFLFEVALSKLLQVTGPWAKGLRVLEAADVTADHLYYVFLGIMSQHQEDFQKNEYCLNLSTLEGIRCIANSRFNELVNETPQSHDLYITAFVCNPVYKDINPLTVPTITISRTGSTVACSKQLPKDMVEHAGLALQRILKHEYADVYEAGSGVTEPAAVMKQRNPALSKYTPFEALHRLRQQFKSYLCAQDPFNHKRRSTQNTFQWWSALEGDELADVLAPLAQKIFAAVPISMIDERTQSTVTWLNSPYRSRQEVVMLQDHIKIRQWHRYNLDEDTSKKVPYRPLVKWRDMETTILGKQAESTPLPGHSSPPLWPANPHNFEEYPTGDKSMAPSNDVDGISWLNGNRNADERLQDAPGDKFVLAGCDGIELSSAWLRDIISSVPRCPQQSTTSLPNPPTSSSSPQLVPCTSAWEVWE</sequence>
<dbReference type="EMBL" id="KN822265">
    <property type="protein sequence ID" value="KIM51315.1"/>
    <property type="molecule type" value="Genomic_DNA"/>
</dbReference>
<feature type="compositionally biased region" description="Low complexity" evidence="1">
    <location>
        <begin position="502"/>
        <end position="521"/>
    </location>
</feature>
<organism evidence="2 3">
    <name type="scientific">Scleroderma citrinum Foug A</name>
    <dbReference type="NCBI Taxonomy" id="1036808"/>
    <lineage>
        <taxon>Eukaryota</taxon>
        <taxon>Fungi</taxon>
        <taxon>Dikarya</taxon>
        <taxon>Basidiomycota</taxon>
        <taxon>Agaricomycotina</taxon>
        <taxon>Agaricomycetes</taxon>
        <taxon>Agaricomycetidae</taxon>
        <taxon>Boletales</taxon>
        <taxon>Sclerodermatineae</taxon>
        <taxon>Sclerodermataceae</taxon>
        <taxon>Scleroderma</taxon>
    </lineage>
</organism>
<protein>
    <submittedName>
        <fullName evidence="2">Uncharacterized protein</fullName>
    </submittedName>
</protein>
<feature type="region of interest" description="Disordered" evidence="1">
    <location>
        <begin position="501"/>
        <end position="521"/>
    </location>
</feature>
<gene>
    <name evidence="2" type="ORF">SCLCIDRAFT_12155</name>
</gene>
<reference evidence="2 3" key="1">
    <citation type="submission" date="2014-04" db="EMBL/GenBank/DDBJ databases">
        <authorList>
            <consortium name="DOE Joint Genome Institute"/>
            <person name="Kuo A."/>
            <person name="Kohler A."/>
            <person name="Nagy L.G."/>
            <person name="Floudas D."/>
            <person name="Copeland A."/>
            <person name="Barry K.W."/>
            <person name="Cichocki N."/>
            <person name="Veneault-Fourrey C."/>
            <person name="LaButti K."/>
            <person name="Lindquist E.A."/>
            <person name="Lipzen A."/>
            <person name="Lundell T."/>
            <person name="Morin E."/>
            <person name="Murat C."/>
            <person name="Sun H."/>
            <person name="Tunlid A."/>
            <person name="Henrissat B."/>
            <person name="Grigoriev I.V."/>
            <person name="Hibbett D.S."/>
            <person name="Martin F."/>
            <person name="Nordberg H.P."/>
            <person name="Cantor M.N."/>
            <person name="Hua S.X."/>
        </authorList>
    </citation>
    <scope>NUCLEOTIDE SEQUENCE [LARGE SCALE GENOMIC DNA]</scope>
    <source>
        <strain evidence="2 3">Foug A</strain>
    </source>
</reference>
<dbReference type="SUPFAM" id="SSF53098">
    <property type="entry name" value="Ribonuclease H-like"/>
    <property type="match status" value="1"/>
</dbReference>
<dbReference type="AlphaFoldDB" id="A0A0C3CRT4"/>
<dbReference type="OrthoDB" id="3213974at2759"/>
<dbReference type="InterPro" id="IPR012337">
    <property type="entry name" value="RNaseH-like_sf"/>
</dbReference>